<reference evidence="1 2" key="1">
    <citation type="submission" date="2020-09" db="EMBL/GenBank/DDBJ databases">
        <title>Dyella sp. 7MK23 isolated from forest soil.</title>
        <authorList>
            <person name="Fu J."/>
        </authorList>
    </citation>
    <scope>NUCLEOTIDE SEQUENCE [LARGE SCALE GENOMIC DNA]</scope>
    <source>
        <strain evidence="1 2">7MK23</strain>
    </source>
</reference>
<comment type="caution">
    <text evidence="1">The sequence shown here is derived from an EMBL/GenBank/DDBJ whole genome shotgun (WGS) entry which is preliminary data.</text>
</comment>
<evidence type="ECO:0000313" key="1">
    <source>
        <dbReference type="EMBL" id="MBE1161031.1"/>
    </source>
</evidence>
<sequence length="113" mass="12980">MDYPYDDAVSAALLDFSALPEKKRDAFIDSFNKYDDRAFAVLSRFNALDQAQREAFRKSFNAFIYVSPQRQKGIADELMRRCRDSADPCVRQVAESAAAYMAQNKKKGRPRKQ</sequence>
<proteinExistence type="predicted"/>
<dbReference type="Proteomes" id="UP000651010">
    <property type="component" value="Unassembled WGS sequence"/>
</dbReference>
<name>A0ABR9GAJ2_9GAMM</name>
<dbReference type="RefSeq" id="WP_192555884.1">
    <property type="nucleotide sequence ID" value="NZ_JACZZA010000006.1"/>
</dbReference>
<organism evidence="1 2">
    <name type="scientific">Dyella acidiphila</name>
    <dbReference type="NCBI Taxonomy" id="2775866"/>
    <lineage>
        <taxon>Bacteria</taxon>
        <taxon>Pseudomonadati</taxon>
        <taxon>Pseudomonadota</taxon>
        <taxon>Gammaproteobacteria</taxon>
        <taxon>Lysobacterales</taxon>
        <taxon>Rhodanobacteraceae</taxon>
        <taxon>Dyella</taxon>
    </lineage>
</organism>
<gene>
    <name evidence="1" type="ORF">IGX34_11580</name>
</gene>
<evidence type="ECO:0000313" key="2">
    <source>
        <dbReference type="Proteomes" id="UP000651010"/>
    </source>
</evidence>
<dbReference type="EMBL" id="JACZZA010000006">
    <property type="protein sequence ID" value="MBE1161031.1"/>
    <property type="molecule type" value="Genomic_DNA"/>
</dbReference>
<accession>A0ABR9GAJ2</accession>
<protein>
    <submittedName>
        <fullName evidence="1">Uncharacterized protein</fullName>
    </submittedName>
</protein>
<keyword evidence="2" id="KW-1185">Reference proteome</keyword>